<organism evidence="2 3">
    <name type="scientific">Aspergillus brasiliensis</name>
    <dbReference type="NCBI Taxonomy" id="319629"/>
    <lineage>
        <taxon>Eukaryota</taxon>
        <taxon>Fungi</taxon>
        <taxon>Dikarya</taxon>
        <taxon>Ascomycota</taxon>
        <taxon>Pezizomycotina</taxon>
        <taxon>Eurotiomycetes</taxon>
        <taxon>Eurotiomycetidae</taxon>
        <taxon>Eurotiales</taxon>
        <taxon>Aspergillaceae</taxon>
        <taxon>Aspergillus</taxon>
        <taxon>Aspergillus subgen. Circumdati</taxon>
    </lineage>
</organism>
<dbReference type="Proteomes" id="UP001143548">
    <property type="component" value="Unassembled WGS sequence"/>
</dbReference>
<evidence type="ECO:0000256" key="1">
    <source>
        <dbReference type="SAM" id="SignalP"/>
    </source>
</evidence>
<protein>
    <recommendedName>
        <fullName evidence="4">Cyanovirin-N domain-containing protein</fullName>
    </recommendedName>
</protein>
<gene>
    <name evidence="2" type="ORF">AbraCBS73388_005323</name>
</gene>
<proteinExistence type="predicted"/>
<sequence length="89" mass="9824">MKLTSVVVALFLSLSANAMPVVNTEGDAPAALEARSVKCRFKHEGWKNVKCFLQGGDWSHSWFEISNTYSINAKNLDFTSCNIKDIPAC</sequence>
<accession>A0A9W6DSU5</accession>
<keyword evidence="1" id="KW-0732">Signal</keyword>
<feature type="signal peptide" evidence="1">
    <location>
        <begin position="1"/>
        <end position="18"/>
    </location>
</feature>
<evidence type="ECO:0000313" key="2">
    <source>
        <dbReference type="EMBL" id="GKZ27693.1"/>
    </source>
</evidence>
<evidence type="ECO:0008006" key="4">
    <source>
        <dbReference type="Google" id="ProtNLM"/>
    </source>
</evidence>
<evidence type="ECO:0000313" key="3">
    <source>
        <dbReference type="Proteomes" id="UP001143548"/>
    </source>
</evidence>
<dbReference type="AlphaFoldDB" id="A0A9W6DSU5"/>
<dbReference type="EMBL" id="BROQ01000256">
    <property type="protein sequence ID" value="GKZ27693.1"/>
    <property type="molecule type" value="Genomic_DNA"/>
</dbReference>
<feature type="chain" id="PRO_5040822620" description="Cyanovirin-N domain-containing protein" evidence="1">
    <location>
        <begin position="19"/>
        <end position="89"/>
    </location>
</feature>
<comment type="caution">
    <text evidence="2">The sequence shown here is derived from an EMBL/GenBank/DDBJ whole genome shotgun (WGS) entry which is preliminary data.</text>
</comment>
<reference evidence="2" key="1">
    <citation type="submission" date="2022-07" db="EMBL/GenBank/DDBJ databases">
        <title>Taxonomy of Aspergillus series Nigri: significant species reduction supported by multi-species coalescent approaches.</title>
        <authorList>
            <person name="Bian C."/>
            <person name="Kusuya Y."/>
            <person name="Sklenar F."/>
            <person name="D'hooge E."/>
            <person name="Yaguchi T."/>
            <person name="Takahashi H."/>
            <person name="Hubka V."/>
        </authorList>
    </citation>
    <scope>NUCLEOTIDE SEQUENCE</scope>
    <source>
        <strain evidence="2">CBS 733.88</strain>
    </source>
</reference>
<name>A0A9W6DSU5_9EURO</name>